<reference evidence="2" key="1">
    <citation type="submission" date="2019-05" db="EMBL/GenBank/DDBJ databases">
        <title>Metatranscriptomic reconstruction reveals RNA viruses with the potential to shape carbon cycling in soil.</title>
        <authorList>
            <person name="Starr E.P."/>
            <person name="Nuccio E."/>
            <person name="Pett-Ridge J."/>
            <person name="Banfield J.F."/>
            <person name="Firestone M.K."/>
        </authorList>
    </citation>
    <scope>NUCLEOTIDE SEQUENCE</scope>
    <source>
        <strain evidence="2">H1_Bulk_28_FD_scaffold_59</strain>
    </source>
</reference>
<organism evidence="2">
    <name type="scientific">Leviviridae sp</name>
    <dbReference type="NCBI Taxonomy" id="2027243"/>
    <lineage>
        <taxon>Viruses</taxon>
        <taxon>Riboviria</taxon>
        <taxon>Orthornavirae</taxon>
        <taxon>Lenarviricota</taxon>
        <taxon>Leviviricetes</taxon>
        <taxon>Norzivirales</taxon>
        <taxon>Fiersviridae</taxon>
    </lineage>
</organism>
<evidence type="ECO:0000256" key="1">
    <source>
        <dbReference type="SAM" id="Phobius"/>
    </source>
</evidence>
<feature type="transmembrane region" description="Helical" evidence="1">
    <location>
        <begin position="15"/>
        <end position="33"/>
    </location>
</feature>
<keyword evidence="1" id="KW-0812">Transmembrane</keyword>
<name>A0A514D247_9VIRU</name>
<gene>
    <name evidence="2" type="ORF">H1Bulk28FD59_000002</name>
</gene>
<dbReference type="EMBL" id="MN033558">
    <property type="protein sequence ID" value="QDH87690.1"/>
    <property type="molecule type" value="Genomic_RNA"/>
</dbReference>
<protein>
    <submittedName>
        <fullName evidence="2">Uncharacterized protein</fullName>
    </submittedName>
</protein>
<keyword evidence="1" id="KW-0472">Membrane</keyword>
<sequence length="97" mass="11332">MLRPTVDRRVNSRSAPAAFLISFVFNVFDNMLIRTFVRLSTRLNLGCKPKLRYVVYLTRVFERLLRVTARATPRVISLLDNSLVRNEFVYGIPTSRR</sequence>
<keyword evidence="1" id="KW-1133">Transmembrane helix</keyword>
<accession>A0A514D247</accession>
<proteinExistence type="predicted"/>
<evidence type="ECO:0000313" key="2">
    <source>
        <dbReference type="EMBL" id="QDH87690.1"/>
    </source>
</evidence>